<name>A0A9N9VU93_9HYPO</name>
<organism evidence="2 3">
    <name type="scientific">Clonostachys rhizophaga</name>
    <dbReference type="NCBI Taxonomy" id="160324"/>
    <lineage>
        <taxon>Eukaryota</taxon>
        <taxon>Fungi</taxon>
        <taxon>Dikarya</taxon>
        <taxon>Ascomycota</taxon>
        <taxon>Pezizomycotina</taxon>
        <taxon>Sordariomycetes</taxon>
        <taxon>Hypocreomycetidae</taxon>
        <taxon>Hypocreales</taxon>
        <taxon>Bionectriaceae</taxon>
        <taxon>Clonostachys</taxon>
    </lineage>
</organism>
<sequence length="647" mass="71948">MSLCALCKTIPANLFSSGRKEQCSLAHHENVTALQASAAAGCPMCAVMLGAMQRRADQDGQPRSTFGKPVDPSKQVQLRSTKFGMQWVCVDWADVGSLRGIQVPEGWNDGLVAAPELSESSNLSREAGTLRWWLKTCWEGHEECKKDFDSSYVPSRLVDVQGSETGTVRLVLTKGAAMEDKRYVAASHCWGLSMPASAKTVAANLDQHTASIRIEDLSKTFADMIEITRNIGMRYVWIDSLCIIQDSRADWEAEASQMAAVYSNAYVTVSASGSSDGTGGCRLGNSKDVHVGPADLTWEETSEDQNRVTSSAKTIRVFGQPDIQTVNVLMQDPLIKRGWTLQERELSPRVAHYSKDSIRWECATLKATLEFPWEDSLPFNMALRAFDMGQIQPQDENSTYYNDENVQKNALVWYEVVERYSKRSLTKQSDVLPAISGIARYFAKQTGDAYYAGLFASHGPMALTWKVQGEWKKEAGKSERPKDYLAPSWSWASVKGTVDWFNKRDGSRPIDSVFTPKILEMSTEPAGNDPFGMLAGGRLRIRGLFIPAAAMWREGDNLQADERSIMVTGPDGLRKVGNVTFDVPSEACQVVFCFACRREEEYGWIDALALVPSGELDASTQFKRVGLIRSKDKSWWEKAHRIEITII</sequence>
<comment type="caution">
    <text evidence="2">The sequence shown here is derived from an EMBL/GenBank/DDBJ whole genome shotgun (WGS) entry which is preliminary data.</text>
</comment>
<gene>
    <name evidence="2" type="ORF">CRHIZ90672A_00001947</name>
</gene>
<dbReference type="Proteomes" id="UP000696573">
    <property type="component" value="Unassembled WGS sequence"/>
</dbReference>
<evidence type="ECO:0000259" key="1">
    <source>
        <dbReference type="Pfam" id="PF06985"/>
    </source>
</evidence>
<dbReference type="Pfam" id="PF06985">
    <property type="entry name" value="HET"/>
    <property type="match status" value="1"/>
</dbReference>
<dbReference type="AlphaFoldDB" id="A0A9N9VU93"/>
<accession>A0A9N9VU93</accession>
<keyword evidence="3" id="KW-1185">Reference proteome</keyword>
<feature type="domain" description="Heterokaryon incompatibility" evidence="1">
    <location>
        <begin position="183"/>
        <end position="343"/>
    </location>
</feature>
<reference evidence="2" key="1">
    <citation type="submission" date="2021-10" db="EMBL/GenBank/DDBJ databases">
        <authorList>
            <person name="Piombo E."/>
        </authorList>
    </citation>
    <scope>NUCLEOTIDE SEQUENCE</scope>
</reference>
<protein>
    <recommendedName>
        <fullName evidence="1">Heterokaryon incompatibility domain-containing protein</fullName>
    </recommendedName>
</protein>
<evidence type="ECO:0000313" key="3">
    <source>
        <dbReference type="Proteomes" id="UP000696573"/>
    </source>
</evidence>
<dbReference type="OrthoDB" id="5347061at2759"/>
<dbReference type="PANTHER" id="PTHR33112:SF16">
    <property type="entry name" value="HETEROKARYON INCOMPATIBILITY DOMAIN-CONTAINING PROTEIN"/>
    <property type="match status" value="1"/>
</dbReference>
<proteinExistence type="predicted"/>
<evidence type="ECO:0000313" key="2">
    <source>
        <dbReference type="EMBL" id="CAH0027973.1"/>
    </source>
</evidence>
<dbReference type="InterPro" id="IPR010730">
    <property type="entry name" value="HET"/>
</dbReference>
<dbReference type="EMBL" id="CABFNQ020000730">
    <property type="protein sequence ID" value="CAH0027973.1"/>
    <property type="molecule type" value="Genomic_DNA"/>
</dbReference>
<dbReference type="PANTHER" id="PTHR33112">
    <property type="entry name" value="DOMAIN PROTEIN, PUTATIVE-RELATED"/>
    <property type="match status" value="1"/>
</dbReference>